<sequence>MKKNLLKALKWSWILLLLQFQIIKAQTTLVAGDIAFTGYNSNDAGNLPNSFSFIILRAGGISATTVINFTDNGWNPLTSALGTTEGTITWTATSALAQFTEVTISAPGSTPVLQTISHGSAILNGSFILSQAGDQVLAYQGASTTPTFITGIHMNSEVPSGNSAGSSYSGWDNIVSGGFSFSVNRSSMPPGLTGTVNAIMPVINPGTNGAEKDNGKFNCTYATATSLASLKANLFDATKWDLQDITLYTLPTNCAFAVTAPPSITVQPSNSIVCNGLNTTFSISANNATGYQWQISTNGGGNFTNLTDGGVYSNVTTATMKITGATTAMNGYQYKCVVTGTVTPDATSNAATLTVNSGPAITTQPTVSTLCAGGNTVFSVTATNATGYQWQVDQGTGFTNISNGAPYSGATTATLSITGAAAGMNGYIYRVMASGSCTPAATSNSVALTVNRAPSIATQPSSRSVVTGTNTSFSVIASNATGFQWQVNQGLGFTNITNIAPYSGATSSTLNIAGATMAMDGYLYRVIVSGTCPPDVTSNTAALNVTTPVTVTSVSSSTANGSYSVGAMINIEVKFSDVVNVNTTNGTPQLTLETGATDRVGYYYAGSGTSTLIFSYTVQAGDISSDLDYVSTSALALNGGTIKDALGNDAVLTLASPGAANSLGANKAIIIDTTAPTNTIASMVFSNDTGISNLDFITNNVSQTISGTLNANLAADEVVMVSLNNGATYTYANCVVGTKSWSLVGVTLTASGTIKVLVQDLAGNQGTALAQSYTLDTTAPTAVITSSVGANGTNTSTSPIPFTVTFSENVYNFVLIDINVNNGTASNFSNIGSKIYNFDVTPTANGNVMVNIMANVGTDIAGNNNTAATPFVVNYQGTLSVRLLTFNAKAENNVVKLQWQTAAEKNNKGFEIYRSGDNIKKVKIGEVQASNLTSNITSQMLYNFVDKNPLKGNNYYQLIQVDMDGTTTDLGIRNVNFGLSASDVILYPNPTTDKITIAFTSNYSKISVLDVGGKVLQTQQLNATQKEIILNFVAYPSGTYFIKLIGNNHIETKKVIKKL</sequence>
<feature type="signal peptide" evidence="1">
    <location>
        <begin position="1"/>
        <end position="25"/>
    </location>
</feature>
<dbReference type="Pfam" id="PF18962">
    <property type="entry name" value="Por_Secre_tail"/>
    <property type="match status" value="1"/>
</dbReference>
<feature type="domain" description="Immunoglobulin" evidence="2">
    <location>
        <begin position="261"/>
        <end position="356"/>
    </location>
</feature>
<dbReference type="EMBL" id="JALGBH010000002">
    <property type="protein sequence ID" value="MCJ0743646.1"/>
    <property type="molecule type" value="Genomic_DNA"/>
</dbReference>
<dbReference type="RefSeq" id="WP_243362904.1">
    <property type="nucleotide sequence ID" value="NZ_JALGBH010000002.1"/>
</dbReference>
<feature type="domain" description="Immunoglobulin" evidence="2">
    <location>
        <begin position="460"/>
        <end position="546"/>
    </location>
</feature>
<evidence type="ECO:0000313" key="3">
    <source>
        <dbReference type="EMBL" id="MCJ0743646.1"/>
    </source>
</evidence>
<dbReference type="Proteomes" id="UP001165460">
    <property type="component" value="Unassembled WGS sequence"/>
</dbReference>
<comment type="caution">
    <text evidence="3">The sequence shown here is derived from an EMBL/GenBank/DDBJ whole genome shotgun (WGS) entry which is preliminary data.</text>
</comment>
<dbReference type="InterPro" id="IPR026444">
    <property type="entry name" value="Secre_tail"/>
</dbReference>
<dbReference type="InterPro" id="IPR044048">
    <property type="entry name" value="Big_12"/>
</dbReference>
<evidence type="ECO:0000259" key="2">
    <source>
        <dbReference type="SMART" id="SM00409"/>
    </source>
</evidence>
<dbReference type="Pfam" id="PF19078">
    <property type="entry name" value="Big_12"/>
    <property type="match status" value="1"/>
</dbReference>
<feature type="domain" description="Immunoglobulin" evidence="2">
    <location>
        <begin position="365"/>
        <end position="451"/>
    </location>
</feature>
<protein>
    <submittedName>
        <fullName evidence="3">Ig-like domain-containing protein</fullName>
    </submittedName>
</protein>
<accession>A0ABS9ZZA3</accession>
<dbReference type="InterPro" id="IPR013783">
    <property type="entry name" value="Ig-like_fold"/>
</dbReference>
<keyword evidence="4" id="KW-1185">Reference proteome</keyword>
<dbReference type="NCBIfam" id="TIGR04183">
    <property type="entry name" value="Por_Secre_tail"/>
    <property type="match status" value="1"/>
</dbReference>
<dbReference type="Gene3D" id="2.60.40.10">
    <property type="entry name" value="Immunoglobulins"/>
    <property type="match status" value="4"/>
</dbReference>
<keyword evidence="1" id="KW-0732">Signal</keyword>
<dbReference type="InterPro" id="IPR003599">
    <property type="entry name" value="Ig_sub"/>
</dbReference>
<dbReference type="SMART" id="SM00409">
    <property type="entry name" value="IG"/>
    <property type="match status" value="3"/>
</dbReference>
<name>A0ABS9ZZA3_9SPHI</name>
<gene>
    <name evidence="3" type="ORF">MMF97_13070</name>
</gene>
<proteinExistence type="predicted"/>
<reference evidence="3" key="1">
    <citation type="submission" date="2022-03" db="EMBL/GenBank/DDBJ databases">
        <authorList>
            <person name="Woo C.Y."/>
        </authorList>
    </citation>
    <scope>NUCLEOTIDE SEQUENCE</scope>
    <source>
        <strain evidence="3">CYS-01</strain>
    </source>
</reference>
<organism evidence="3 4">
    <name type="scientific">Pedobacter montanisoli</name>
    <dbReference type="NCBI Taxonomy" id="2923277"/>
    <lineage>
        <taxon>Bacteria</taxon>
        <taxon>Pseudomonadati</taxon>
        <taxon>Bacteroidota</taxon>
        <taxon>Sphingobacteriia</taxon>
        <taxon>Sphingobacteriales</taxon>
        <taxon>Sphingobacteriaceae</taxon>
        <taxon>Pedobacter</taxon>
    </lineage>
</organism>
<evidence type="ECO:0000256" key="1">
    <source>
        <dbReference type="SAM" id="SignalP"/>
    </source>
</evidence>
<feature type="chain" id="PRO_5046310655" evidence="1">
    <location>
        <begin position="26"/>
        <end position="1059"/>
    </location>
</feature>
<evidence type="ECO:0000313" key="4">
    <source>
        <dbReference type="Proteomes" id="UP001165460"/>
    </source>
</evidence>